<name>A0A453JL68_AEGTS</name>
<organism evidence="2 3">
    <name type="scientific">Aegilops tauschii subsp. strangulata</name>
    <name type="common">Goatgrass</name>
    <dbReference type="NCBI Taxonomy" id="200361"/>
    <lineage>
        <taxon>Eukaryota</taxon>
        <taxon>Viridiplantae</taxon>
        <taxon>Streptophyta</taxon>
        <taxon>Embryophyta</taxon>
        <taxon>Tracheophyta</taxon>
        <taxon>Spermatophyta</taxon>
        <taxon>Magnoliopsida</taxon>
        <taxon>Liliopsida</taxon>
        <taxon>Poales</taxon>
        <taxon>Poaceae</taxon>
        <taxon>BOP clade</taxon>
        <taxon>Pooideae</taxon>
        <taxon>Triticodae</taxon>
        <taxon>Triticeae</taxon>
        <taxon>Triticinae</taxon>
        <taxon>Aegilops</taxon>
    </lineage>
</organism>
<reference evidence="2" key="5">
    <citation type="journal article" date="2021" name="G3 (Bethesda)">
        <title>Aegilops tauschii genome assembly Aet v5.0 features greater sequence contiguity and improved annotation.</title>
        <authorList>
            <person name="Wang L."/>
            <person name="Zhu T."/>
            <person name="Rodriguez J.C."/>
            <person name="Deal K.R."/>
            <person name="Dubcovsky J."/>
            <person name="McGuire P.E."/>
            <person name="Lux T."/>
            <person name="Spannagl M."/>
            <person name="Mayer K.F.X."/>
            <person name="Baldrich P."/>
            <person name="Meyers B.C."/>
            <person name="Huo N."/>
            <person name="Gu Y.Q."/>
            <person name="Zhou H."/>
            <person name="Devos K.M."/>
            <person name="Bennetzen J.L."/>
            <person name="Unver T."/>
            <person name="Budak H."/>
            <person name="Gulick P.J."/>
            <person name="Galiba G."/>
            <person name="Kalapos B."/>
            <person name="Nelson D.R."/>
            <person name="Li P."/>
            <person name="You F.M."/>
            <person name="Luo M.C."/>
            <person name="Dvorak J."/>
        </authorList>
    </citation>
    <scope>NUCLEOTIDE SEQUENCE [LARGE SCALE GENOMIC DNA]</scope>
    <source>
        <strain evidence="2">cv. AL8/78</strain>
    </source>
</reference>
<proteinExistence type="predicted"/>
<dbReference type="Proteomes" id="UP000015105">
    <property type="component" value="Chromosome 5D"/>
</dbReference>
<accession>A0A453JL68</accession>
<evidence type="ECO:0008006" key="4">
    <source>
        <dbReference type="Google" id="ProtNLM"/>
    </source>
</evidence>
<keyword evidence="1" id="KW-0732">Signal</keyword>
<keyword evidence="3" id="KW-1185">Reference proteome</keyword>
<reference evidence="3" key="1">
    <citation type="journal article" date="2014" name="Science">
        <title>Ancient hybridizations among the ancestral genomes of bread wheat.</title>
        <authorList>
            <consortium name="International Wheat Genome Sequencing Consortium,"/>
            <person name="Marcussen T."/>
            <person name="Sandve S.R."/>
            <person name="Heier L."/>
            <person name="Spannagl M."/>
            <person name="Pfeifer M."/>
            <person name="Jakobsen K.S."/>
            <person name="Wulff B.B."/>
            <person name="Steuernagel B."/>
            <person name="Mayer K.F."/>
            <person name="Olsen O.A."/>
        </authorList>
    </citation>
    <scope>NUCLEOTIDE SEQUENCE [LARGE SCALE GENOMIC DNA]</scope>
    <source>
        <strain evidence="3">cv. AL8/78</strain>
    </source>
</reference>
<dbReference type="Gramene" id="AET5Gv20106200.20">
    <property type="protein sequence ID" value="AET5Gv20106200.20"/>
    <property type="gene ID" value="AET5Gv20106200"/>
</dbReference>
<protein>
    <recommendedName>
        <fullName evidence="4">Secreted protein</fullName>
    </recommendedName>
</protein>
<dbReference type="AlphaFoldDB" id="A0A453JL68"/>
<reference evidence="2" key="3">
    <citation type="journal article" date="2017" name="Nature">
        <title>Genome sequence of the progenitor of the wheat D genome Aegilops tauschii.</title>
        <authorList>
            <person name="Luo M.C."/>
            <person name="Gu Y.Q."/>
            <person name="Puiu D."/>
            <person name="Wang H."/>
            <person name="Twardziok S.O."/>
            <person name="Deal K.R."/>
            <person name="Huo N."/>
            <person name="Zhu T."/>
            <person name="Wang L."/>
            <person name="Wang Y."/>
            <person name="McGuire P.E."/>
            <person name="Liu S."/>
            <person name="Long H."/>
            <person name="Ramasamy R.K."/>
            <person name="Rodriguez J.C."/>
            <person name="Van S.L."/>
            <person name="Yuan L."/>
            <person name="Wang Z."/>
            <person name="Xia Z."/>
            <person name="Xiao L."/>
            <person name="Anderson O.D."/>
            <person name="Ouyang S."/>
            <person name="Liang Y."/>
            <person name="Zimin A.V."/>
            <person name="Pertea G."/>
            <person name="Qi P."/>
            <person name="Bennetzen J.L."/>
            <person name="Dai X."/>
            <person name="Dawson M.W."/>
            <person name="Muller H.G."/>
            <person name="Kugler K."/>
            <person name="Rivarola-Duarte L."/>
            <person name="Spannagl M."/>
            <person name="Mayer K.F.X."/>
            <person name="Lu F.H."/>
            <person name="Bevan M.W."/>
            <person name="Leroy P."/>
            <person name="Li P."/>
            <person name="You F.M."/>
            <person name="Sun Q."/>
            <person name="Liu Z."/>
            <person name="Lyons E."/>
            <person name="Wicker T."/>
            <person name="Salzberg S.L."/>
            <person name="Devos K.M."/>
            <person name="Dvorak J."/>
        </authorList>
    </citation>
    <scope>NUCLEOTIDE SEQUENCE [LARGE SCALE GENOMIC DNA]</scope>
    <source>
        <strain evidence="2">cv. AL8/78</strain>
    </source>
</reference>
<dbReference type="EnsemblPlants" id="AET5Gv20106200.20">
    <property type="protein sequence ID" value="AET5Gv20106200.20"/>
    <property type="gene ID" value="AET5Gv20106200"/>
</dbReference>
<sequence length="100" mass="11103">MKCHHLPTKQNCLLILIRFASASGLSVRSLLCISVKHVSCLLLLRSVYKAGLSGFELCSFLILQSHLKGRSPGPTYHGGCFRHLVEPVSVREVKDGRKRC</sequence>
<feature type="chain" id="PRO_5019111142" description="Secreted protein" evidence="1">
    <location>
        <begin position="23"/>
        <end position="100"/>
    </location>
</feature>
<feature type="signal peptide" evidence="1">
    <location>
        <begin position="1"/>
        <end position="22"/>
    </location>
</feature>
<reference evidence="3" key="2">
    <citation type="journal article" date="2017" name="Nat. Plants">
        <title>The Aegilops tauschii genome reveals multiple impacts of transposons.</title>
        <authorList>
            <person name="Zhao G."/>
            <person name="Zou C."/>
            <person name="Li K."/>
            <person name="Wang K."/>
            <person name="Li T."/>
            <person name="Gao L."/>
            <person name="Zhang X."/>
            <person name="Wang H."/>
            <person name="Yang Z."/>
            <person name="Liu X."/>
            <person name="Jiang W."/>
            <person name="Mao L."/>
            <person name="Kong X."/>
            <person name="Jiao Y."/>
            <person name="Jia J."/>
        </authorList>
    </citation>
    <scope>NUCLEOTIDE SEQUENCE [LARGE SCALE GENOMIC DNA]</scope>
    <source>
        <strain evidence="3">cv. AL8/78</strain>
    </source>
</reference>
<reference evidence="2" key="4">
    <citation type="submission" date="2019-03" db="UniProtKB">
        <authorList>
            <consortium name="EnsemblPlants"/>
        </authorList>
    </citation>
    <scope>IDENTIFICATION</scope>
</reference>
<evidence type="ECO:0000313" key="3">
    <source>
        <dbReference type="Proteomes" id="UP000015105"/>
    </source>
</evidence>
<evidence type="ECO:0000256" key="1">
    <source>
        <dbReference type="SAM" id="SignalP"/>
    </source>
</evidence>
<evidence type="ECO:0000313" key="2">
    <source>
        <dbReference type="EnsemblPlants" id="AET5Gv20106200.20"/>
    </source>
</evidence>